<reference evidence="1 2" key="1">
    <citation type="submission" date="2014-08" db="EMBL/GenBank/DDBJ databases">
        <title>Comparative genomics reveals surprising divergence of two closely related strains of uncultivated UCYN-A cyanobacteria.</title>
        <authorList>
            <person name="Bombar D."/>
            <person name="Heller P."/>
            <person name="Sanchez-Baracaldo P."/>
            <person name="Carter B.J."/>
            <person name="Zert J.P."/>
        </authorList>
    </citation>
    <scope>NUCLEOTIDE SEQUENCE [LARGE SCALE GENOMIC DNA]</scope>
</reference>
<dbReference type="Proteomes" id="UP000028922">
    <property type="component" value="Unassembled WGS sequence"/>
</dbReference>
<evidence type="ECO:0000313" key="1">
    <source>
        <dbReference type="EMBL" id="KFF40943.1"/>
    </source>
</evidence>
<protein>
    <recommendedName>
        <fullName evidence="3">Lysine--tRNA ligase</fullName>
    </recommendedName>
</protein>
<dbReference type="AlphaFoldDB" id="A0A086CFH9"/>
<organism evidence="1 2">
    <name type="scientific">Candidatus Atelocyanobacterium thalassa isolate SIO64986</name>
    <dbReference type="NCBI Taxonomy" id="1527444"/>
    <lineage>
        <taxon>Bacteria</taxon>
        <taxon>Bacillati</taxon>
        <taxon>Cyanobacteriota</taxon>
        <taxon>Cyanophyceae</taxon>
        <taxon>Oscillatoriophycideae</taxon>
        <taxon>Chroococcales</taxon>
        <taxon>Aphanothecaceae</taxon>
        <taxon>Candidatus Atelocyanobacterium</taxon>
        <taxon>Candidatus Atelocyanobacterium thalassae</taxon>
    </lineage>
</organism>
<evidence type="ECO:0008006" key="3">
    <source>
        <dbReference type="Google" id="ProtNLM"/>
    </source>
</evidence>
<comment type="caution">
    <text evidence="1">The sequence shown here is derived from an EMBL/GenBank/DDBJ whole genome shotgun (WGS) entry which is preliminary data.</text>
</comment>
<proteinExistence type="predicted"/>
<dbReference type="STRING" id="1527444.ucyna2_01247"/>
<evidence type="ECO:0000313" key="2">
    <source>
        <dbReference type="Proteomes" id="UP000028922"/>
    </source>
</evidence>
<accession>A0A086CFH9</accession>
<dbReference type="EMBL" id="JPSP01000025">
    <property type="protein sequence ID" value="KFF40943.1"/>
    <property type="molecule type" value="Genomic_DNA"/>
</dbReference>
<name>A0A086CFH9_9CHRO</name>
<gene>
    <name evidence="1" type="ORF">ucyna2_01247</name>
</gene>
<sequence length="41" mass="4671">MSFNLSQQEAQSTSSLQEIRATRLAKVEELKKLGLIPYAYQ</sequence>